<reference evidence="1" key="1">
    <citation type="submission" date="2020-12" db="EMBL/GenBank/DDBJ databases">
        <title>Antrihabitans popcorni sp. nov. and Antrihabitans auranticaus sp. nov., isolated from a larva cave.</title>
        <authorList>
            <person name="Lee S.D."/>
            <person name="Kim I.S."/>
        </authorList>
    </citation>
    <scope>NUCLEOTIDE SEQUENCE</scope>
    <source>
        <strain evidence="1">YC3-6</strain>
    </source>
</reference>
<sequence length="91" mass="9830">MATDGGVARNSSTVPVAFAVGTRVRTSPSATADGMRSVEQTGVIVDDFGEVLAPHDQYGRDWALTKRWAVALDSGSLVFRDDDELEHEHAR</sequence>
<name>A0A934NX40_9NOCA</name>
<accession>A0A934NX40</accession>
<dbReference type="Proteomes" id="UP000655868">
    <property type="component" value="Unassembled WGS sequence"/>
</dbReference>
<evidence type="ECO:0000313" key="2">
    <source>
        <dbReference type="Proteomes" id="UP000655868"/>
    </source>
</evidence>
<dbReference type="EMBL" id="JAEMNV010000025">
    <property type="protein sequence ID" value="MBJ8343011.1"/>
    <property type="molecule type" value="Genomic_DNA"/>
</dbReference>
<proteinExistence type="predicted"/>
<comment type="caution">
    <text evidence="1">The sequence shown here is derived from an EMBL/GenBank/DDBJ whole genome shotgun (WGS) entry which is preliminary data.</text>
</comment>
<keyword evidence="2" id="KW-1185">Reference proteome</keyword>
<organism evidence="1 2">
    <name type="scientific">Antrihabitans stalagmiti</name>
    <dbReference type="NCBI Taxonomy" id="2799499"/>
    <lineage>
        <taxon>Bacteria</taxon>
        <taxon>Bacillati</taxon>
        <taxon>Actinomycetota</taxon>
        <taxon>Actinomycetes</taxon>
        <taxon>Mycobacteriales</taxon>
        <taxon>Nocardiaceae</taxon>
        <taxon>Antrihabitans</taxon>
    </lineage>
</organism>
<protein>
    <submittedName>
        <fullName evidence="1">Uncharacterized protein</fullName>
    </submittedName>
</protein>
<dbReference type="AlphaFoldDB" id="A0A934NX40"/>
<evidence type="ECO:0000313" key="1">
    <source>
        <dbReference type="EMBL" id="MBJ8343011.1"/>
    </source>
</evidence>
<gene>
    <name evidence="1" type="ORF">JGU71_29440</name>
</gene>